<keyword evidence="2" id="KW-0812">Transmembrane</keyword>
<evidence type="ECO:0000313" key="4">
    <source>
        <dbReference type="Proteomes" id="UP001374803"/>
    </source>
</evidence>
<organism evidence="3 4">
    <name type="scientific">Pendulispora rubella</name>
    <dbReference type="NCBI Taxonomy" id="2741070"/>
    <lineage>
        <taxon>Bacteria</taxon>
        <taxon>Pseudomonadati</taxon>
        <taxon>Myxococcota</taxon>
        <taxon>Myxococcia</taxon>
        <taxon>Myxococcales</taxon>
        <taxon>Sorangiineae</taxon>
        <taxon>Pendulisporaceae</taxon>
        <taxon>Pendulispora</taxon>
    </lineage>
</organism>
<feature type="region of interest" description="Disordered" evidence="1">
    <location>
        <begin position="1"/>
        <end position="22"/>
    </location>
</feature>
<proteinExistence type="predicted"/>
<sequence length="161" mass="17237">MTTPRKPPIMDDPDAPPSEEELRAAEALRVALEDPALAHDDAEFARALALAHAPRELAPDEHQALLERALAPAGPRKRGGIVVRVAFGAAATAVSLAAAFTLLVRAPELGEPVALTRPHSTQSLFREPFSPQGGTSARIDRIATARASDLRDNQFARWGVR</sequence>
<accession>A0ABZ2LI77</accession>
<dbReference type="RefSeq" id="WP_394838525.1">
    <property type="nucleotide sequence ID" value="NZ_CP089929.1"/>
</dbReference>
<gene>
    <name evidence="3" type="ORF">LVJ94_16615</name>
</gene>
<keyword evidence="4" id="KW-1185">Reference proteome</keyword>
<dbReference type="Proteomes" id="UP001374803">
    <property type="component" value="Chromosome"/>
</dbReference>
<evidence type="ECO:0000256" key="1">
    <source>
        <dbReference type="SAM" id="MobiDB-lite"/>
    </source>
</evidence>
<evidence type="ECO:0000313" key="3">
    <source>
        <dbReference type="EMBL" id="WXB08850.1"/>
    </source>
</evidence>
<evidence type="ECO:0000256" key="2">
    <source>
        <dbReference type="SAM" id="Phobius"/>
    </source>
</evidence>
<evidence type="ECO:0008006" key="5">
    <source>
        <dbReference type="Google" id="ProtNLM"/>
    </source>
</evidence>
<keyword evidence="2" id="KW-1133">Transmembrane helix</keyword>
<name>A0ABZ2LI77_9BACT</name>
<dbReference type="EMBL" id="CP089983">
    <property type="protein sequence ID" value="WXB08850.1"/>
    <property type="molecule type" value="Genomic_DNA"/>
</dbReference>
<protein>
    <recommendedName>
        <fullName evidence="5">Anti-sigma factor</fullName>
    </recommendedName>
</protein>
<reference evidence="3" key="1">
    <citation type="submission" date="2021-12" db="EMBL/GenBank/DDBJ databases">
        <title>Discovery of the Pendulisporaceae a myxobacterial family with distinct sporulation behavior and unique specialized metabolism.</title>
        <authorList>
            <person name="Garcia R."/>
            <person name="Popoff A."/>
            <person name="Bader C.D."/>
            <person name="Loehr J."/>
            <person name="Walesch S."/>
            <person name="Walt C."/>
            <person name="Boldt J."/>
            <person name="Bunk B."/>
            <person name="Haeckl F.J.F.P.J."/>
            <person name="Gunesch A.P."/>
            <person name="Birkelbach J."/>
            <person name="Nuebel U."/>
            <person name="Pietschmann T."/>
            <person name="Bach T."/>
            <person name="Mueller R."/>
        </authorList>
    </citation>
    <scope>NUCLEOTIDE SEQUENCE</scope>
    <source>
        <strain evidence="3">MSr11367</strain>
    </source>
</reference>
<keyword evidence="2" id="KW-0472">Membrane</keyword>
<feature type="transmembrane region" description="Helical" evidence="2">
    <location>
        <begin position="81"/>
        <end position="104"/>
    </location>
</feature>